<dbReference type="AlphaFoldDB" id="A0A1Y2I6C1"/>
<organism evidence="2 3">
    <name type="scientific">Catenaria anguillulae PL171</name>
    <dbReference type="NCBI Taxonomy" id="765915"/>
    <lineage>
        <taxon>Eukaryota</taxon>
        <taxon>Fungi</taxon>
        <taxon>Fungi incertae sedis</taxon>
        <taxon>Blastocladiomycota</taxon>
        <taxon>Blastocladiomycetes</taxon>
        <taxon>Blastocladiales</taxon>
        <taxon>Catenariaceae</taxon>
        <taxon>Catenaria</taxon>
    </lineage>
</organism>
<proteinExistence type="predicted"/>
<dbReference type="OrthoDB" id="2415936at2759"/>
<dbReference type="Proteomes" id="UP000193411">
    <property type="component" value="Unassembled WGS sequence"/>
</dbReference>
<protein>
    <recommendedName>
        <fullName evidence="1">CRA domain-containing protein</fullName>
    </recommendedName>
</protein>
<reference evidence="2 3" key="1">
    <citation type="submission" date="2016-07" db="EMBL/GenBank/DDBJ databases">
        <title>Pervasive Adenine N6-methylation of Active Genes in Fungi.</title>
        <authorList>
            <consortium name="DOE Joint Genome Institute"/>
            <person name="Mondo S.J."/>
            <person name="Dannebaum R.O."/>
            <person name="Kuo R.C."/>
            <person name="Labutti K."/>
            <person name="Haridas S."/>
            <person name="Kuo A."/>
            <person name="Salamov A."/>
            <person name="Ahrendt S.R."/>
            <person name="Lipzen A."/>
            <person name="Sullivan W."/>
            <person name="Andreopoulos W.B."/>
            <person name="Clum A."/>
            <person name="Lindquist E."/>
            <person name="Daum C."/>
            <person name="Ramamoorthy G.K."/>
            <person name="Gryganskyi A."/>
            <person name="Culley D."/>
            <person name="Magnuson J.K."/>
            <person name="James T.Y."/>
            <person name="O'Malley M.A."/>
            <person name="Stajich J.E."/>
            <person name="Spatafora J.W."/>
            <person name="Visel A."/>
            <person name="Grigoriev I.V."/>
        </authorList>
    </citation>
    <scope>NUCLEOTIDE SEQUENCE [LARGE SCALE GENOMIC DNA]</scope>
    <source>
        <strain evidence="2 3">PL171</strain>
    </source>
</reference>
<dbReference type="Pfam" id="PF10607">
    <property type="entry name" value="CTLH"/>
    <property type="match status" value="1"/>
</dbReference>
<feature type="non-terminal residue" evidence="2">
    <location>
        <position position="145"/>
    </location>
</feature>
<accession>A0A1Y2I6C1</accession>
<evidence type="ECO:0000313" key="3">
    <source>
        <dbReference type="Proteomes" id="UP000193411"/>
    </source>
</evidence>
<evidence type="ECO:0000259" key="1">
    <source>
        <dbReference type="SMART" id="SM00757"/>
    </source>
</evidence>
<dbReference type="InterPro" id="IPR013144">
    <property type="entry name" value="CRA_dom"/>
</dbReference>
<comment type="caution">
    <text evidence="2">The sequence shown here is derived from an EMBL/GenBank/DDBJ whole genome shotgun (WGS) entry which is preliminary data.</text>
</comment>
<feature type="domain" description="CRA" evidence="1">
    <location>
        <begin position="10"/>
        <end position="119"/>
    </location>
</feature>
<sequence length="145" mass="15819">MLIRTAIQDGNIEDAIERVNDLDPDISKLAPRGEENPAFLEELERTMSLLVFGGGSGLGVGNDESPVADLYDVAQRQKTAREVNAAILLSQSQEKEPKLPMLIKCMQWAQSQLASVAIFPQIEDPASGQFVVPPECEPTDSQAMH</sequence>
<dbReference type="EMBL" id="MCFL01000001">
    <property type="protein sequence ID" value="ORZ41581.1"/>
    <property type="molecule type" value="Genomic_DNA"/>
</dbReference>
<dbReference type="STRING" id="765915.A0A1Y2I6C1"/>
<evidence type="ECO:0000313" key="2">
    <source>
        <dbReference type="EMBL" id="ORZ41581.1"/>
    </source>
</evidence>
<dbReference type="SMART" id="SM00757">
    <property type="entry name" value="CRA"/>
    <property type="match status" value="1"/>
</dbReference>
<dbReference type="InterPro" id="IPR024964">
    <property type="entry name" value="CTLH/CRA"/>
</dbReference>
<name>A0A1Y2I6C1_9FUNG</name>
<gene>
    <name evidence="2" type="ORF">BCR44DRAFT_1423102</name>
</gene>
<keyword evidence="3" id="KW-1185">Reference proteome</keyword>